<name>A0A146L9J2_LYGHE</name>
<dbReference type="AlphaFoldDB" id="A0A146L9J2"/>
<gene>
    <name evidence="1" type="ORF">g.36500</name>
</gene>
<feature type="non-terminal residue" evidence="1">
    <location>
        <position position="1"/>
    </location>
</feature>
<dbReference type="InterPro" id="IPR043504">
    <property type="entry name" value="Peptidase_S1_PA_chymotrypsin"/>
</dbReference>
<proteinExistence type="predicted"/>
<protein>
    <submittedName>
        <fullName evidence="1">Uncharacterized protein</fullName>
    </submittedName>
</protein>
<dbReference type="InterPro" id="IPR009003">
    <property type="entry name" value="Peptidase_S1_PA"/>
</dbReference>
<sequence length="261" mass="29770">AIPFESPRHLHKFSPSFDLHVPEWYVPWPPIVIEYNDTLVKGVRPRQTVTVYSYGFRQLRNTSSYKVEGGELVDTEHSLMKIRLSRCNLNECVKKNDLKPADKSALGCFCDSNQGPTLCQGIIGAPVMYEGLLYGMIAETFPCNDVKPRAVYIKGFTNTVARRFTNSIPDLYYKVHDIDEENAFRANGSQLEEYTFFFPPREVDQGIVSELKVPVDEIQDVYYDQKYKVASGSPDISTPPIFFGAIHISILFLNNQFYLSK</sequence>
<accession>A0A146L9J2</accession>
<reference evidence="1" key="1">
    <citation type="journal article" date="2016" name="Gigascience">
        <title>De novo construction of an expanded transcriptome assembly for the western tarnished plant bug, Lygus hesperus.</title>
        <authorList>
            <person name="Tassone E.E."/>
            <person name="Geib S.M."/>
            <person name="Hall B."/>
            <person name="Fabrick J.A."/>
            <person name="Brent C.S."/>
            <person name="Hull J.J."/>
        </authorList>
    </citation>
    <scope>NUCLEOTIDE SEQUENCE</scope>
</reference>
<dbReference type="EMBL" id="GDHC01013625">
    <property type="protein sequence ID" value="JAQ05004.1"/>
    <property type="molecule type" value="Transcribed_RNA"/>
</dbReference>
<organism evidence="1">
    <name type="scientific">Lygus hesperus</name>
    <name type="common">Western plant bug</name>
    <dbReference type="NCBI Taxonomy" id="30085"/>
    <lineage>
        <taxon>Eukaryota</taxon>
        <taxon>Metazoa</taxon>
        <taxon>Ecdysozoa</taxon>
        <taxon>Arthropoda</taxon>
        <taxon>Hexapoda</taxon>
        <taxon>Insecta</taxon>
        <taxon>Pterygota</taxon>
        <taxon>Neoptera</taxon>
        <taxon>Paraneoptera</taxon>
        <taxon>Hemiptera</taxon>
        <taxon>Heteroptera</taxon>
        <taxon>Panheteroptera</taxon>
        <taxon>Cimicomorpha</taxon>
        <taxon>Miridae</taxon>
        <taxon>Mirini</taxon>
        <taxon>Lygus</taxon>
    </lineage>
</organism>
<evidence type="ECO:0000313" key="1">
    <source>
        <dbReference type="EMBL" id="JAQ05004.1"/>
    </source>
</evidence>
<dbReference type="Gene3D" id="2.40.10.10">
    <property type="entry name" value="Trypsin-like serine proteases"/>
    <property type="match status" value="1"/>
</dbReference>
<dbReference type="SUPFAM" id="SSF50494">
    <property type="entry name" value="Trypsin-like serine proteases"/>
    <property type="match status" value="1"/>
</dbReference>